<dbReference type="Pfam" id="PF05598">
    <property type="entry name" value="DUF772"/>
    <property type="match status" value="1"/>
</dbReference>
<feature type="non-terminal residue" evidence="2">
    <location>
        <position position="61"/>
    </location>
</feature>
<reference evidence="2 3" key="1">
    <citation type="journal article" date="2013" name="Genome Announc.">
        <title>Genome Sequence of the Extreme Obligate Alkaliphile Bacillus marmarensis Strain DSM 21297.</title>
        <authorList>
            <person name="Wernick D.G."/>
            <person name="Choi K.Y."/>
            <person name="Tat C.A."/>
            <person name="Lafontaine Rivera J.G."/>
            <person name="Liao J.C."/>
        </authorList>
    </citation>
    <scope>NUCLEOTIDE SEQUENCE [LARGE SCALE GENOMIC DNA]</scope>
    <source>
        <strain evidence="2 3">DSM 21297</strain>
    </source>
</reference>
<evidence type="ECO:0000313" key="3">
    <source>
        <dbReference type="Proteomes" id="UP000017170"/>
    </source>
</evidence>
<gene>
    <name evidence="2" type="ORF">A33I_20540</name>
</gene>
<dbReference type="Proteomes" id="UP000017170">
    <property type="component" value="Unassembled WGS sequence"/>
</dbReference>
<protein>
    <recommendedName>
        <fullName evidence="1">Transposase InsH N-terminal domain-containing protein</fullName>
    </recommendedName>
</protein>
<dbReference type="AlphaFoldDB" id="U6SIC4"/>
<evidence type="ECO:0000313" key="2">
    <source>
        <dbReference type="EMBL" id="ERN51318.1"/>
    </source>
</evidence>
<proteinExistence type="predicted"/>
<dbReference type="EMBL" id="ATAE01000061">
    <property type="protein sequence ID" value="ERN51318.1"/>
    <property type="molecule type" value="Genomic_DNA"/>
</dbReference>
<feature type="domain" description="Transposase InsH N-terminal" evidence="1">
    <location>
        <begin position="16"/>
        <end position="61"/>
    </location>
</feature>
<accession>U6SIC4</accession>
<sequence length="61" mass="7228">MLRPIREKQIELEIVSIDQLVPEDHLLRKIDASIDFNFIYDRVKSFYSQDNGRPPIDPVML</sequence>
<keyword evidence="3" id="KW-1185">Reference proteome</keyword>
<evidence type="ECO:0000259" key="1">
    <source>
        <dbReference type="Pfam" id="PF05598"/>
    </source>
</evidence>
<organism evidence="2 3">
    <name type="scientific">Alkalihalophilus marmarensis DSM 21297</name>
    <dbReference type="NCBI Taxonomy" id="1188261"/>
    <lineage>
        <taxon>Bacteria</taxon>
        <taxon>Bacillati</taxon>
        <taxon>Bacillota</taxon>
        <taxon>Bacilli</taxon>
        <taxon>Bacillales</taxon>
        <taxon>Bacillaceae</taxon>
        <taxon>Alkalihalophilus</taxon>
    </lineage>
</organism>
<comment type="caution">
    <text evidence="2">The sequence shown here is derived from an EMBL/GenBank/DDBJ whole genome shotgun (WGS) entry which is preliminary data.</text>
</comment>
<dbReference type="InterPro" id="IPR008490">
    <property type="entry name" value="Transposase_InsH_N"/>
</dbReference>
<name>U6SIC4_9BACI</name>